<organism evidence="2 3">
    <name type="scientific">Pseudidiomarina sediminum</name>
    <dbReference type="NCBI Taxonomy" id="431675"/>
    <lineage>
        <taxon>Bacteria</taxon>
        <taxon>Pseudomonadati</taxon>
        <taxon>Pseudomonadota</taxon>
        <taxon>Gammaproteobacteria</taxon>
        <taxon>Alteromonadales</taxon>
        <taxon>Idiomarinaceae</taxon>
        <taxon>Pseudidiomarina</taxon>
    </lineage>
</organism>
<keyword evidence="1" id="KW-0732">Signal</keyword>
<evidence type="ECO:0000256" key="1">
    <source>
        <dbReference type="SAM" id="SignalP"/>
    </source>
</evidence>
<dbReference type="EMBL" id="PIQE01000002">
    <property type="protein sequence ID" value="RUO72530.1"/>
    <property type="molecule type" value="Genomic_DNA"/>
</dbReference>
<dbReference type="AlphaFoldDB" id="A0A432Z3S4"/>
<dbReference type="RefSeq" id="WP_026860286.1">
    <property type="nucleotide sequence ID" value="NZ_PIQE01000002.1"/>
</dbReference>
<proteinExistence type="predicted"/>
<feature type="signal peptide" evidence="1">
    <location>
        <begin position="1"/>
        <end position="19"/>
    </location>
</feature>
<evidence type="ECO:0000313" key="3">
    <source>
        <dbReference type="Proteomes" id="UP000287022"/>
    </source>
</evidence>
<comment type="caution">
    <text evidence="2">The sequence shown here is derived from an EMBL/GenBank/DDBJ whole genome shotgun (WGS) entry which is preliminary data.</text>
</comment>
<gene>
    <name evidence="2" type="ORF">CWI80_08240</name>
</gene>
<protein>
    <submittedName>
        <fullName evidence="2">Uncharacterized protein</fullName>
    </submittedName>
</protein>
<feature type="chain" id="PRO_5019213131" evidence="1">
    <location>
        <begin position="20"/>
        <end position="340"/>
    </location>
</feature>
<sequence length="340" mass="39000">MQALTRVAVMVGMSVAVMACSPSTVEPESLTYVGGKAYQANGKPYTGKVEKWYGEDHIAVVGEYDEGVPVGTHSEWHENRIKRSDTIYEGGVIKHYRAYDDTGLTLAYVSTKDGRLDGKNYWRETSDDYEISYTEFTVEDGAYVSPHIYRWRSESDGYLNLYSHETTYTDGKPTLLVTKQSREGAEFKTRTTYHYDDEVMVRLVSEGHEPGEEVRPYAEIVQAPPELKFERLYGDRTMRFLRSYKVQATWRLDAEQRGTIVTVLPEKVSGFADILFTPAGEVRYDRCYINDDAFLYYEPSEADNCKTHYGELEQLLTTPEMTYFLEQNNLTYLGEVGNQR</sequence>
<reference evidence="3" key="1">
    <citation type="journal article" date="2018" name="Front. Microbiol.">
        <title>Genome-Based Analysis Reveals the Taxonomy and Diversity of the Family Idiomarinaceae.</title>
        <authorList>
            <person name="Liu Y."/>
            <person name="Lai Q."/>
            <person name="Shao Z."/>
        </authorList>
    </citation>
    <scope>NUCLEOTIDE SEQUENCE [LARGE SCALE GENOMIC DNA]</scope>
    <source>
        <strain evidence="3">c121</strain>
    </source>
</reference>
<dbReference type="PROSITE" id="PS51257">
    <property type="entry name" value="PROKAR_LIPOPROTEIN"/>
    <property type="match status" value="1"/>
</dbReference>
<dbReference type="STRING" id="1122124.GCA_000423165_01500"/>
<accession>A0A432Z3S4</accession>
<evidence type="ECO:0000313" key="2">
    <source>
        <dbReference type="EMBL" id="RUO72530.1"/>
    </source>
</evidence>
<name>A0A432Z3S4_9GAMM</name>
<dbReference type="Proteomes" id="UP000287022">
    <property type="component" value="Unassembled WGS sequence"/>
</dbReference>
<keyword evidence="3" id="KW-1185">Reference proteome</keyword>